<dbReference type="SMART" id="SM00298">
    <property type="entry name" value="CHROMO"/>
    <property type="match status" value="1"/>
</dbReference>
<feature type="compositionally biased region" description="Basic residues" evidence="3">
    <location>
        <begin position="228"/>
        <end position="239"/>
    </location>
</feature>
<dbReference type="InterPro" id="IPR016197">
    <property type="entry name" value="Chromo-like_dom_sf"/>
</dbReference>
<proteinExistence type="predicted"/>
<dbReference type="SUPFAM" id="SSF54160">
    <property type="entry name" value="Chromo domain-like"/>
    <property type="match status" value="2"/>
</dbReference>
<feature type="compositionally biased region" description="Low complexity" evidence="3">
    <location>
        <begin position="203"/>
        <end position="214"/>
    </location>
</feature>
<dbReference type="EMBL" id="CP115612">
    <property type="protein sequence ID" value="WBW74208.1"/>
    <property type="molecule type" value="Genomic_DNA"/>
</dbReference>
<name>A0AAF0AXM3_9SCHI</name>
<evidence type="ECO:0000256" key="3">
    <source>
        <dbReference type="SAM" id="MobiDB-lite"/>
    </source>
</evidence>
<dbReference type="GO" id="GO:0040029">
    <property type="term" value="P:epigenetic regulation of gene expression"/>
    <property type="evidence" value="ECO:0007669"/>
    <property type="project" value="UniProtKB-ARBA"/>
</dbReference>
<dbReference type="Pfam" id="PF00385">
    <property type="entry name" value="Chromo"/>
    <property type="match status" value="1"/>
</dbReference>
<accession>A0AAF0AXM3</accession>
<feature type="region of interest" description="Disordered" evidence="3">
    <location>
        <begin position="18"/>
        <end position="131"/>
    </location>
</feature>
<dbReference type="Gene3D" id="2.40.50.40">
    <property type="match status" value="2"/>
</dbReference>
<feature type="compositionally biased region" description="Acidic residues" evidence="3">
    <location>
        <begin position="44"/>
        <end position="56"/>
    </location>
</feature>
<feature type="compositionally biased region" description="Basic and acidic residues" evidence="3">
    <location>
        <begin position="24"/>
        <end position="34"/>
    </location>
</feature>
<dbReference type="InterPro" id="IPR000953">
    <property type="entry name" value="Chromo/chromo_shadow_dom"/>
</dbReference>
<evidence type="ECO:0000256" key="1">
    <source>
        <dbReference type="ARBA" id="ARBA00004123"/>
    </source>
</evidence>
<dbReference type="CDD" id="cd18657">
    <property type="entry name" value="CSD_Swi6"/>
    <property type="match status" value="1"/>
</dbReference>
<dbReference type="PROSITE" id="PS50013">
    <property type="entry name" value="CHROMO_2"/>
    <property type="match status" value="1"/>
</dbReference>
<dbReference type="InterPro" id="IPR023780">
    <property type="entry name" value="Chromo_domain"/>
</dbReference>
<feature type="domain" description="Chromo" evidence="4">
    <location>
        <begin position="133"/>
        <end position="195"/>
    </location>
</feature>
<dbReference type="KEGG" id="som:SOMG_03561"/>
<protein>
    <submittedName>
        <fullName evidence="5">Heterochromatin (HP1) family chromodomain protein Chp2</fullName>
    </submittedName>
</protein>
<feature type="compositionally biased region" description="Polar residues" evidence="3">
    <location>
        <begin position="106"/>
        <end position="116"/>
    </location>
</feature>
<keyword evidence="6" id="KW-1185">Reference proteome</keyword>
<evidence type="ECO:0000313" key="6">
    <source>
        <dbReference type="Proteomes" id="UP001212411"/>
    </source>
</evidence>
<feature type="region of interest" description="Disordered" evidence="3">
    <location>
        <begin position="191"/>
        <end position="242"/>
    </location>
</feature>
<dbReference type="CDD" id="cd18637">
    <property type="entry name" value="CD_Swi6_like"/>
    <property type="match status" value="1"/>
</dbReference>
<dbReference type="InterPro" id="IPR051219">
    <property type="entry name" value="Heterochromatin_chromo-domain"/>
</dbReference>
<dbReference type="Proteomes" id="UP001212411">
    <property type="component" value="Chromosome 2"/>
</dbReference>
<dbReference type="AlphaFoldDB" id="A0AAF0AXM3"/>
<evidence type="ECO:0000313" key="5">
    <source>
        <dbReference type="EMBL" id="WBW74208.1"/>
    </source>
</evidence>
<evidence type="ECO:0000259" key="4">
    <source>
        <dbReference type="PROSITE" id="PS50013"/>
    </source>
</evidence>
<dbReference type="RefSeq" id="XP_056038451.1">
    <property type="nucleotide sequence ID" value="XM_056182351.1"/>
</dbReference>
<feature type="compositionally biased region" description="Basic and acidic residues" evidence="3">
    <location>
        <begin position="90"/>
        <end position="103"/>
    </location>
</feature>
<evidence type="ECO:0000256" key="2">
    <source>
        <dbReference type="ARBA" id="ARBA00023242"/>
    </source>
</evidence>
<keyword evidence="2" id="KW-0539">Nucleus</keyword>
<dbReference type="InterPro" id="IPR008251">
    <property type="entry name" value="Chromo_shadow_dom"/>
</dbReference>
<dbReference type="Pfam" id="PF01393">
    <property type="entry name" value="Chromo_shadow"/>
    <property type="match status" value="1"/>
</dbReference>
<dbReference type="PANTHER" id="PTHR22812">
    <property type="entry name" value="CHROMOBOX PROTEIN"/>
    <property type="match status" value="1"/>
</dbReference>
<dbReference type="GeneID" id="80877040"/>
<dbReference type="GO" id="GO:0005634">
    <property type="term" value="C:nucleus"/>
    <property type="evidence" value="ECO:0007669"/>
    <property type="project" value="UniProtKB-SubCell"/>
</dbReference>
<reference evidence="5 6" key="1">
    <citation type="journal article" date="2023" name="G3 (Bethesda)">
        <title>A high-quality reference genome for the fission yeast Schizosaccharomyces osmophilus.</title>
        <authorList>
            <person name="Jia G.S."/>
            <person name="Zhang W.C."/>
            <person name="Liang Y."/>
            <person name="Liu X.H."/>
            <person name="Rhind N."/>
            <person name="Pidoux A."/>
            <person name="Brysch-Herzberg M."/>
            <person name="Du L.L."/>
        </authorList>
    </citation>
    <scope>NUCLEOTIDE SEQUENCE [LARGE SCALE GENOMIC DNA]</scope>
    <source>
        <strain evidence="5 6">CBS 15793</strain>
    </source>
</reference>
<sequence>MVKTASLNLMSNLIMKGESASSDKNAKAVNDEVHNPASFSSNADAEEDDKIFEFDDPAANSATSQHEKDGSIIPSTFDRAESTASSDSDPLEHKVNTKKKSETEQVESASSPNSPLFGSEKSEGSDGSDEEEYIVEAVLDARLKKNGIGYQYYLKWEGYDDPEDNTWNEEEDCVGCQELVNQFWKKKGGKPPINMLRNKRKAGSVIRSGSSSGIKNDDDLQPPFSTYSRKRRKSVSKLKKHEDNSVIEPSLSPLLHSKSPTIDSYLALRKTNGFKPPFHIKSWEDLVDKVETVQKLKNGKILVKLHWKDGQQSTHDNVIVHHKCPLHIIRFYEDHLNFEEEL</sequence>
<comment type="subcellular location">
    <subcellularLocation>
        <location evidence="1">Nucleus</location>
    </subcellularLocation>
</comment>
<dbReference type="SMART" id="SM00300">
    <property type="entry name" value="ChSh"/>
    <property type="match status" value="1"/>
</dbReference>
<gene>
    <name evidence="5" type="primary">chp2</name>
    <name evidence="5" type="ORF">SOMG_03561</name>
</gene>
<organism evidence="5 6">
    <name type="scientific">Schizosaccharomyces osmophilus</name>
    <dbReference type="NCBI Taxonomy" id="2545709"/>
    <lineage>
        <taxon>Eukaryota</taxon>
        <taxon>Fungi</taxon>
        <taxon>Dikarya</taxon>
        <taxon>Ascomycota</taxon>
        <taxon>Taphrinomycotina</taxon>
        <taxon>Schizosaccharomycetes</taxon>
        <taxon>Schizosaccharomycetales</taxon>
        <taxon>Schizosaccharomycetaceae</taxon>
        <taxon>Schizosaccharomyces</taxon>
    </lineage>
</organism>